<dbReference type="EMBL" id="GBRH01209432">
    <property type="protein sequence ID" value="JAD88463.1"/>
    <property type="molecule type" value="Transcribed_RNA"/>
</dbReference>
<sequence length="68" mass="8068">MFNFMSKIARSNTKLSQCILTYTRERERVCLQNGGFTWQKKNTNIKLGKNRKREGDEMILFIQLVLIN</sequence>
<organism evidence="1">
    <name type="scientific">Arundo donax</name>
    <name type="common">Giant reed</name>
    <name type="synonym">Donax arundinaceus</name>
    <dbReference type="NCBI Taxonomy" id="35708"/>
    <lineage>
        <taxon>Eukaryota</taxon>
        <taxon>Viridiplantae</taxon>
        <taxon>Streptophyta</taxon>
        <taxon>Embryophyta</taxon>
        <taxon>Tracheophyta</taxon>
        <taxon>Spermatophyta</taxon>
        <taxon>Magnoliopsida</taxon>
        <taxon>Liliopsida</taxon>
        <taxon>Poales</taxon>
        <taxon>Poaceae</taxon>
        <taxon>PACMAD clade</taxon>
        <taxon>Arundinoideae</taxon>
        <taxon>Arundineae</taxon>
        <taxon>Arundo</taxon>
    </lineage>
</organism>
<reference evidence="1" key="2">
    <citation type="journal article" date="2015" name="Data Brief">
        <title>Shoot transcriptome of the giant reed, Arundo donax.</title>
        <authorList>
            <person name="Barrero R.A."/>
            <person name="Guerrero F.D."/>
            <person name="Moolhuijzen P."/>
            <person name="Goolsby J.A."/>
            <person name="Tidwell J."/>
            <person name="Bellgard S.E."/>
            <person name="Bellgard M.I."/>
        </authorList>
    </citation>
    <scope>NUCLEOTIDE SEQUENCE</scope>
    <source>
        <tissue evidence="1">Shoot tissue taken approximately 20 cm above the soil surface</tissue>
    </source>
</reference>
<name>A0A0A9DP47_ARUDO</name>
<proteinExistence type="predicted"/>
<protein>
    <submittedName>
        <fullName evidence="1">Uncharacterized protein</fullName>
    </submittedName>
</protein>
<reference evidence="1" key="1">
    <citation type="submission" date="2014-09" db="EMBL/GenBank/DDBJ databases">
        <authorList>
            <person name="Magalhaes I.L.F."/>
            <person name="Oliveira U."/>
            <person name="Santos F.R."/>
            <person name="Vidigal T.H.D.A."/>
            <person name="Brescovit A.D."/>
            <person name="Santos A.J."/>
        </authorList>
    </citation>
    <scope>NUCLEOTIDE SEQUENCE</scope>
    <source>
        <tissue evidence="1">Shoot tissue taken approximately 20 cm above the soil surface</tissue>
    </source>
</reference>
<accession>A0A0A9DP47</accession>
<evidence type="ECO:0000313" key="1">
    <source>
        <dbReference type="EMBL" id="JAD88463.1"/>
    </source>
</evidence>
<dbReference type="AlphaFoldDB" id="A0A0A9DP47"/>